<dbReference type="InterPro" id="IPR032817">
    <property type="entry name" value="Mon2_C"/>
</dbReference>
<dbReference type="Pfam" id="PF16206">
    <property type="entry name" value="Mon2_C"/>
    <property type="match status" value="1"/>
</dbReference>
<dbReference type="GO" id="GO:0005794">
    <property type="term" value="C:Golgi apparatus"/>
    <property type="evidence" value="ECO:0007669"/>
    <property type="project" value="UniProtKB-ARBA"/>
</dbReference>
<dbReference type="Proteomes" id="UP000799441">
    <property type="component" value="Unassembled WGS sequence"/>
</dbReference>
<dbReference type="InterPro" id="IPR032691">
    <property type="entry name" value="Mon2/Sec7/BIG1-like_HUS"/>
</dbReference>
<dbReference type="EMBL" id="MU003837">
    <property type="protein sequence ID" value="KAF2717750.1"/>
    <property type="molecule type" value="Genomic_DNA"/>
</dbReference>
<reference evidence="7" key="1">
    <citation type="journal article" date="2020" name="Stud. Mycol.">
        <title>101 Dothideomycetes genomes: a test case for predicting lifestyles and emergence of pathogens.</title>
        <authorList>
            <person name="Haridas S."/>
            <person name="Albert R."/>
            <person name="Binder M."/>
            <person name="Bloem J."/>
            <person name="Labutti K."/>
            <person name="Salamov A."/>
            <person name="Andreopoulos B."/>
            <person name="Baker S."/>
            <person name="Barry K."/>
            <person name="Bills G."/>
            <person name="Bluhm B."/>
            <person name="Cannon C."/>
            <person name="Castanera R."/>
            <person name="Culley D."/>
            <person name="Daum C."/>
            <person name="Ezra D."/>
            <person name="Gonzalez J."/>
            <person name="Henrissat B."/>
            <person name="Kuo A."/>
            <person name="Liang C."/>
            <person name="Lipzen A."/>
            <person name="Lutzoni F."/>
            <person name="Magnuson J."/>
            <person name="Mondo S."/>
            <person name="Nolan M."/>
            <person name="Ohm R."/>
            <person name="Pangilinan J."/>
            <person name="Park H.-J."/>
            <person name="Ramirez L."/>
            <person name="Alfaro M."/>
            <person name="Sun H."/>
            <person name="Tritt A."/>
            <person name="Yoshinaga Y."/>
            <person name="Zwiers L.-H."/>
            <person name="Turgeon B."/>
            <person name="Goodwin S."/>
            <person name="Spatafora J."/>
            <person name="Crous P."/>
            <person name="Grigoriev I."/>
        </authorList>
    </citation>
    <scope>NUCLEOTIDE SEQUENCE</scope>
    <source>
        <strain evidence="7">CBS 116435</strain>
    </source>
</reference>
<dbReference type="InterPro" id="IPR011989">
    <property type="entry name" value="ARM-like"/>
</dbReference>
<feature type="domain" description="Mon2/Sec7/BIG1-like dimerisation and cyclophilin-binding" evidence="6">
    <location>
        <begin position="5"/>
        <end position="175"/>
    </location>
</feature>
<dbReference type="OrthoDB" id="294853at2759"/>
<gene>
    <name evidence="7" type="ORF">K431DRAFT_306656</name>
</gene>
<evidence type="ECO:0000259" key="6">
    <source>
        <dbReference type="Pfam" id="PF16213"/>
    </source>
</evidence>
<organism evidence="7 8">
    <name type="scientific">Polychaeton citri CBS 116435</name>
    <dbReference type="NCBI Taxonomy" id="1314669"/>
    <lineage>
        <taxon>Eukaryota</taxon>
        <taxon>Fungi</taxon>
        <taxon>Dikarya</taxon>
        <taxon>Ascomycota</taxon>
        <taxon>Pezizomycotina</taxon>
        <taxon>Dothideomycetes</taxon>
        <taxon>Dothideomycetidae</taxon>
        <taxon>Capnodiales</taxon>
        <taxon>Capnodiaceae</taxon>
        <taxon>Polychaeton</taxon>
    </lineage>
</organism>
<feature type="region of interest" description="Disordered" evidence="3">
    <location>
        <begin position="478"/>
        <end position="508"/>
    </location>
</feature>
<dbReference type="Pfam" id="PF12783">
    <property type="entry name" value="Sec7-like_HUS"/>
    <property type="match status" value="1"/>
</dbReference>
<feature type="domain" description="Mon2/Sec7/BIG1-like HUS" evidence="4">
    <location>
        <begin position="200"/>
        <end position="352"/>
    </location>
</feature>
<dbReference type="GO" id="GO:0015031">
    <property type="term" value="P:protein transport"/>
    <property type="evidence" value="ECO:0007669"/>
    <property type="project" value="UniProtKB-KW"/>
</dbReference>
<evidence type="ECO:0000259" key="5">
    <source>
        <dbReference type="Pfam" id="PF16206"/>
    </source>
</evidence>
<evidence type="ECO:0000256" key="3">
    <source>
        <dbReference type="SAM" id="MobiDB-lite"/>
    </source>
</evidence>
<proteinExistence type="predicted"/>
<evidence type="ECO:0000259" key="4">
    <source>
        <dbReference type="Pfam" id="PF12783"/>
    </source>
</evidence>
<feature type="region of interest" description="Disordered" evidence="3">
    <location>
        <begin position="374"/>
        <end position="394"/>
    </location>
</feature>
<evidence type="ECO:0000313" key="7">
    <source>
        <dbReference type="EMBL" id="KAF2717750.1"/>
    </source>
</evidence>
<sequence length="1687" mass="185293">MSTTLLADELTHLITESKRRNADLRSAAEKSLQELKALPATSEQQIVLDLSRRPNFIEPFILACNSRNPRYVASGVSCLQRLIVSQALPKTRLQDALNALNACTDLGLDVQLKVLQALPSLLQNYGEDLKGDLLGVALQACASLQAANVPTVSGVAAATLQQLISSVFDSLVNEDRHPGSARPVHEVPGSDRTIQLLPAAFDVYRVFRDLVLCAEGRKTKFVQLDNLPPEAALDLISACVNGYPKLFATHAELLMITRANLLQAVITGISENPRFSVAVRLFRILDLLLRNFFFKFTDEFEVALGLLNHCLELEASPQWKRALVMETLQRAFLETHLVIDFYTTFDQPDGGKPIVQDIIAAFVRLSSEKPSVIGLGQQSSVPTGPANSTETENEQSALEAAGGMAGIISSALGVVEVNISGISDQWSMPRVTFLEQVDKADPLPVPETYIYSLVLSCLNNLSEGLAKIVLPLAVPREKPNTKGSTRSLVDEEQVQDDRPITRTQRSQSFRKRAVPLNPLDMESHATYNRVRAVACLVDSCWPGILATSSTFFNAALDDRNYRALIKAFQRFAQVAGLLRLTTPRDALVTLLGKLAVPPHLLNAAMVSDMTKTPTAESPRIFSNPRSLLSVDSLVSQASSLSLDKERRSSIEPTRPGLTVRNLLCLRALLNLAIALGPTMDSAFVVVVDTLKQADMVLSSTNPHQMARQSGGSHQKGTDTPLVVQAFAAEVNAVGAAASRLLESTSDYPNEAFMAVLSAFLRLLHGKADRSTTVSRSDDPSSSPVSMMKMRTFSGLPGISSYIELRARDYQFVIPKLSHLAILNTIRFVTNDPAESGWSALIAEFSDLTRNASLPQEARQVAAVALCNMSANTISEVSSEDPDTRAIIQRRSFAVLLRLASSTSEHETKAAAAETAIQSRIVEAVCNILEHSGEALVAGWNKCIAILSCAFKRTEGSLMISDEDKTAVEWDHIANDFTALSLGRVAFGAIQIICSDFLRLIPHEAMPSLIELLHRFTTQTEDLNIALTSVTMAWNLLDFLFDESSIKGLAAVEWNAHDEDFEKNLRTVSTQAKHGQWLLVLSRLRAAIRSSDEEVRKAAFQTMCSVFRNHGQHIPPQAWDLVLRSIIFRVMADDICLQMQKQEDGVAKPAASSTQDSMSKVLLSGLCDLITQNVNMIEQIDDVSSMWHQFAALLRSYLALTRCSISATVFEGLSKILSNLHTNSALWEGALYPTASLWSGHLPTQPAADESSDSNQEFLEKYADVGTHIYRLTKEDINVKQTTVIVDNLLECLRRSDGPLYSGDANNMSPLQLKVMNLFATINRDIDGMSSFMVEVASGVLVLPMDKSIKNPKPTFLALAAYALEWMQGIILSNVSEKDFLFSASLEVALANLALVIQAKYTIAGDCRGLSLWRRAEGVALAIAKPLFDSLQEHSAKSGAGTAVLVQFISILQGIILASGLGDDVKQSRVEDDENFDIHGFETLRDMILLRLDDAGIADEVIFSFAKSLFDASIIHQPEPVELQHLPQAPLRDIYKLRRGRLKHVACNPRERMAYVCFSEMLRFAPTQTSTEGGSKFRQIVTSFLILRIAIPIRAYIVDQPLRGFRPKPLAEVEELTFCFQKIGELPCKAKNPDDAISESGLGENRVWAEYLYPLLIKAMNVASDKRCGSRDILEPLQFVLEKANPLA</sequence>
<dbReference type="Gene3D" id="1.25.10.10">
    <property type="entry name" value="Leucine-rich Repeat Variant"/>
    <property type="match status" value="1"/>
</dbReference>
<comment type="caution">
    <text evidence="7">The sequence shown here is derived from an EMBL/GenBank/DDBJ whole genome shotgun (WGS) entry which is preliminary data.</text>
</comment>
<evidence type="ECO:0000256" key="2">
    <source>
        <dbReference type="ARBA" id="ARBA00022927"/>
    </source>
</evidence>
<evidence type="ECO:0008006" key="9">
    <source>
        <dbReference type="Google" id="ProtNLM"/>
    </source>
</evidence>
<feature type="domain" description="Mon2 C-terminal" evidence="5">
    <location>
        <begin position="995"/>
        <end position="1130"/>
    </location>
</feature>
<keyword evidence="8" id="KW-1185">Reference proteome</keyword>
<accession>A0A9P4UM96</accession>
<keyword evidence="2" id="KW-0653">Protein transport</keyword>
<feature type="compositionally biased region" description="Polar residues" evidence="3">
    <location>
        <begin position="376"/>
        <end position="394"/>
    </location>
</feature>
<dbReference type="Pfam" id="PF16213">
    <property type="entry name" value="DCB"/>
    <property type="match status" value="1"/>
</dbReference>
<protein>
    <recommendedName>
        <fullName evidence="9">Endosomal peripheral membrane protein</fullName>
    </recommendedName>
</protein>
<evidence type="ECO:0000313" key="8">
    <source>
        <dbReference type="Proteomes" id="UP000799441"/>
    </source>
</evidence>
<evidence type="ECO:0000256" key="1">
    <source>
        <dbReference type="ARBA" id="ARBA00022448"/>
    </source>
</evidence>
<keyword evidence="1" id="KW-0813">Transport</keyword>
<dbReference type="SUPFAM" id="SSF48371">
    <property type="entry name" value="ARM repeat"/>
    <property type="match status" value="1"/>
</dbReference>
<name>A0A9P4UM96_9PEZI</name>
<dbReference type="InterPro" id="IPR032629">
    <property type="entry name" value="DCB_dom"/>
</dbReference>
<dbReference type="InterPro" id="IPR016024">
    <property type="entry name" value="ARM-type_fold"/>
</dbReference>